<dbReference type="InterPro" id="IPR011990">
    <property type="entry name" value="TPR-like_helical_dom_sf"/>
</dbReference>
<evidence type="ECO:0000256" key="1">
    <source>
        <dbReference type="SAM" id="MobiDB-lite"/>
    </source>
</evidence>
<keyword evidence="2" id="KW-0812">Transmembrane</keyword>
<keyword evidence="4" id="KW-1185">Reference proteome</keyword>
<evidence type="ECO:0000256" key="2">
    <source>
        <dbReference type="SAM" id="Phobius"/>
    </source>
</evidence>
<name>A0A550C1J5_9AGAR</name>
<dbReference type="OrthoDB" id="2524554at2759"/>
<reference evidence="3 4" key="1">
    <citation type="journal article" date="2019" name="New Phytol.">
        <title>Comparative genomics reveals unique wood-decay strategies and fruiting body development in the Schizophyllaceae.</title>
        <authorList>
            <person name="Almasi E."/>
            <person name="Sahu N."/>
            <person name="Krizsan K."/>
            <person name="Balint B."/>
            <person name="Kovacs G.M."/>
            <person name="Kiss B."/>
            <person name="Cseklye J."/>
            <person name="Drula E."/>
            <person name="Henrissat B."/>
            <person name="Nagy I."/>
            <person name="Chovatia M."/>
            <person name="Adam C."/>
            <person name="LaButti K."/>
            <person name="Lipzen A."/>
            <person name="Riley R."/>
            <person name="Grigoriev I.V."/>
            <person name="Nagy L.G."/>
        </authorList>
    </citation>
    <scope>NUCLEOTIDE SEQUENCE [LARGE SCALE GENOMIC DNA]</scope>
    <source>
        <strain evidence="3 4">NL-1724</strain>
    </source>
</reference>
<dbReference type="Gene3D" id="1.25.40.10">
    <property type="entry name" value="Tetratricopeptide repeat domain"/>
    <property type="match status" value="1"/>
</dbReference>
<proteinExistence type="predicted"/>
<keyword evidence="2" id="KW-0472">Membrane</keyword>
<feature type="region of interest" description="Disordered" evidence="1">
    <location>
        <begin position="28"/>
        <end position="57"/>
    </location>
</feature>
<organism evidence="3 4">
    <name type="scientific">Schizophyllum amplum</name>
    <dbReference type="NCBI Taxonomy" id="97359"/>
    <lineage>
        <taxon>Eukaryota</taxon>
        <taxon>Fungi</taxon>
        <taxon>Dikarya</taxon>
        <taxon>Basidiomycota</taxon>
        <taxon>Agaricomycotina</taxon>
        <taxon>Agaricomycetes</taxon>
        <taxon>Agaricomycetidae</taxon>
        <taxon>Agaricales</taxon>
        <taxon>Schizophyllaceae</taxon>
        <taxon>Schizophyllum</taxon>
    </lineage>
</organism>
<feature type="compositionally biased region" description="Polar residues" evidence="1">
    <location>
        <begin position="33"/>
        <end position="43"/>
    </location>
</feature>
<dbReference type="AlphaFoldDB" id="A0A550C1J5"/>
<dbReference type="Proteomes" id="UP000320762">
    <property type="component" value="Unassembled WGS sequence"/>
</dbReference>
<dbReference type="EMBL" id="VDMD01000034">
    <property type="protein sequence ID" value="TRM58660.1"/>
    <property type="molecule type" value="Genomic_DNA"/>
</dbReference>
<evidence type="ECO:0000313" key="3">
    <source>
        <dbReference type="EMBL" id="TRM58660.1"/>
    </source>
</evidence>
<protein>
    <submittedName>
        <fullName evidence="3">Uncharacterized protein</fullName>
    </submittedName>
</protein>
<gene>
    <name evidence="3" type="ORF">BD626DRAFT_181863</name>
</gene>
<evidence type="ECO:0000313" key="4">
    <source>
        <dbReference type="Proteomes" id="UP000320762"/>
    </source>
</evidence>
<dbReference type="SUPFAM" id="SSF48452">
    <property type="entry name" value="TPR-like"/>
    <property type="match status" value="1"/>
</dbReference>
<comment type="caution">
    <text evidence="3">The sequence shown here is derived from an EMBL/GenBank/DDBJ whole genome shotgun (WGS) entry which is preliminary data.</text>
</comment>
<keyword evidence="2" id="KW-1133">Transmembrane helix</keyword>
<sequence>MLARRGAAPAVSLLRRRSPRLCSIHATRHLSDESAQGTTQKQTPPKPSGNGIQPGSILDNARKATKVALITLGAVVTVSSIAWVGGQYWIEARELLPETDPEVIWWQWDIEGDHWNGDRKRGGTDPNLGALARMSLRGAWVELNRAPEMDNLDLVAAYAHRVDSLLQSAILLAENETTRGRLHPRTLYELHSRRAEALERVGASSEAALAYAAVWASGERDGPEEARIASKLGDLQARLAQPEAALAWWNKALDLCTGSSDALPTSPPASPLSQRTMMSTLMSMSSYRATSGQLADAERVETAGLELLRAMKAPPLAAASPPEALHYLFLMNCSAVLGLQLAEVTYGQQKKKDPGVPLHWLLQSAKIAERVANVLTGQPAEELPSSVHALLTKYTDSRSMKRPAQDLLRDARRTAAEAWNLAGVLKERSQPNNPGAALACYTRAVRWAGTDPDADDAFNNASADTRRADWRVYLNNYRRAKNAAESSAGGGQKS</sequence>
<accession>A0A550C1J5</accession>
<feature type="transmembrane region" description="Helical" evidence="2">
    <location>
        <begin position="67"/>
        <end position="90"/>
    </location>
</feature>